<proteinExistence type="predicted"/>
<evidence type="ECO:0000313" key="2">
    <source>
        <dbReference type="Proteomes" id="UP001597012"/>
    </source>
</evidence>
<keyword evidence="2" id="KW-1185">Reference proteome</keyword>
<protein>
    <submittedName>
        <fullName evidence="1">Uncharacterized protein</fullName>
    </submittedName>
</protein>
<evidence type="ECO:0000313" key="1">
    <source>
        <dbReference type="EMBL" id="MFD0799396.1"/>
    </source>
</evidence>
<name>A0ABW3B937_9FLAO</name>
<comment type="caution">
    <text evidence="1">The sequence shown here is derived from an EMBL/GenBank/DDBJ whole genome shotgun (WGS) entry which is preliminary data.</text>
</comment>
<sequence length="90" mass="10346">MKSENTIDSSNNAELIFECAKEIVAVAIEYIGEIEFEDFNSELNIAIGKAQDFIKRTEWYCGLKNENQLKAMKIFEESMKTLLDENLDSE</sequence>
<dbReference type="EMBL" id="JBHTHY010000024">
    <property type="protein sequence ID" value="MFD0799396.1"/>
    <property type="molecule type" value="Genomic_DNA"/>
</dbReference>
<dbReference type="Proteomes" id="UP001597012">
    <property type="component" value="Unassembled WGS sequence"/>
</dbReference>
<accession>A0ABW3B937</accession>
<gene>
    <name evidence="1" type="ORF">ACFQZJ_18130</name>
</gene>
<dbReference type="RefSeq" id="WP_379936370.1">
    <property type="nucleotide sequence ID" value="NZ_JBHTHY010000024.1"/>
</dbReference>
<reference evidence="2" key="1">
    <citation type="journal article" date="2019" name="Int. J. Syst. Evol. Microbiol.">
        <title>The Global Catalogue of Microorganisms (GCM) 10K type strain sequencing project: providing services to taxonomists for standard genome sequencing and annotation.</title>
        <authorList>
            <consortium name="The Broad Institute Genomics Platform"/>
            <consortium name="The Broad Institute Genome Sequencing Center for Infectious Disease"/>
            <person name="Wu L."/>
            <person name="Ma J."/>
        </authorList>
    </citation>
    <scope>NUCLEOTIDE SEQUENCE [LARGE SCALE GENOMIC DNA]</scope>
    <source>
        <strain evidence="2">CCUG 61948</strain>
    </source>
</reference>
<organism evidence="1 2">
    <name type="scientific">Maribacter chungangensis</name>
    <dbReference type="NCBI Taxonomy" id="1069117"/>
    <lineage>
        <taxon>Bacteria</taxon>
        <taxon>Pseudomonadati</taxon>
        <taxon>Bacteroidota</taxon>
        <taxon>Flavobacteriia</taxon>
        <taxon>Flavobacteriales</taxon>
        <taxon>Flavobacteriaceae</taxon>
        <taxon>Maribacter</taxon>
    </lineage>
</organism>